<dbReference type="Pfam" id="PF00392">
    <property type="entry name" value="GntR"/>
    <property type="match status" value="1"/>
</dbReference>
<dbReference type="InterPro" id="IPR008920">
    <property type="entry name" value="TF_FadR/GntR_C"/>
</dbReference>
<name>A0A7V5LZI8_UNCAE</name>
<dbReference type="InterPro" id="IPR036390">
    <property type="entry name" value="WH_DNA-bd_sf"/>
</dbReference>
<proteinExistence type="predicted"/>
<keyword evidence="2" id="KW-0238">DNA-binding</keyword>
<reference evidence="6" key="1">
    <citation type="journal article" date="2020" name="mSystems">
        <title>Genome- and Community-Level Interaction Insights into Carbon Utilization and Element Cycling Functions of Hydrothermarchaeota in Hydrothermal Sediment.</title>
        <authorList>
            <person name="Zhou Z."/>
            <person name="Liu Y."/>
            <person name="Xu W."/>
            <person name="Pan J."/>
            <person name="Luo Z.H."/>
            <person name="Li M."/>
        </authorList>
    </citation>
    <scope>NUCLEOTIDE SEQUENCE [LARGE SCALE GENOMIC DNA]</scope>
    <source>
        <strain evidence="6">HyVt-92</strain>
    </source>
</reference>
<dbReference type="CDD" id="cd07377">
    <property type="entry name" value="WHTH_GntR"/>
    <property type="match status" value="1"/>
</dbReference>
<dbReference type="PANTHER" id="PTHR43537">
    <property type="entry name" value="TRANSCRIPTIONAL REGULATOR, GNTR FAMILY"/>
    <property type="match status" value="1"/>
</dbReference>
<dbReference type="EMBL" id="DRTT01000030">
    <property type="protein sequence ID" value="HHF98072.1"/>
    <property type="molecule type" value="Genomic_DNA"/>
</dbReference>
<keyword evidence="1" id="KW-0805">Transcription regulation</keyword>
<dbReference type="Gene3D" id="1.20.120.530">
    <property type="entry name" value="GntR ligand-binding domain-like"/>
    <property type="match status" value="1"/>
</dbReference>
<dbReference type="SUPFAM" id="SSF46785">
    <property type="entry name" value="Winged helix' DNA-binding domain"/>
    <property type="match status" value="1"/>
</dbReference>
<dbReference type="GO" id="GO:0003677">
    <property type="term" value="F:DNA binding"/>
    <property type="evidence" value="ECO:0007669"/>
    <property type="project" value="UniProtKB-KW"/>
</dbReference>
<dbReference type="PRINTS" id="PR00035">
    <property type="entry name" value="HTHGNTR"/>
</dbReference>
<dbReference type="Gene3D" id="1.10.10.10">
    <property type="entry name" value="Winged helix-like DNA-binding domain superfamily/Winged helix DNA-binding domain"/>
    <property type="match status" value="1"/>
</dbReference>
<sequence>MKSHLNISDKVYKSLKKQIINEKLKPGERLLDTELASEFGVSRTPVREALTRLSNEGLVEIIPRRGVYVKRLNEKDIREIYQIRKVLEGLATKEATLFIDEKQLQRLSFLLEKAEQSLSSENWKACMEFDIELHGMIISNCQNDRLISIMHNLSTLVHAFRMRLARDKERARQALKEHKAILEAIKARDAEKAKKMMMEHIEKAKERIFNYFGFY</sequence>
<comment type="caution">
    <text evidence="6">The sequence shown here is derived from an EMBL/GenBank/DDBJ whole genome shotgun (WGS) entry which is preliminary data.</text>
</comment>
<dbReference type="SUPFAM" id="SSF48008">
    <property type="entry name" value="GntR ligand-binding domain-like"/>
    <property type="match status" value="1"/>
</dbReference>
<dbReference type="InterPro" id="IPR036388">
    <property type="entry name" value="WH-like_DNA-bd_sf"/>
</dbReference>
<feature type="domain" description="HTH gntR-type" evidence="5">
    <location>
        <begin position="5"/>
        <end position="72"/>
    </location>
</feature>
<accession>A0A7V5LZI8</accession>
<feature type="coiled-coil region" evidence="4">
    <location>
        <begin position="161"/>
        <end position="207"/>
    </location>
</feature>
<dbReference type="Pfam" id="PF07729">
    <property type="entry name" value="FCD"/>
    <property type="match status" value="1"/>
</dbReference>
<dbReference type="SMART" id="SM00345">
    <property type="entry name" value="HTH_GNTR"/>
    <property type="match status" value="1"/>
</dbReference>
<evidence type="ECO:0000256" key="1">
    <source>
        <dbReference type="ARBA" id="ARBA00023015"/>
    </source>
</evidence>
<dbReference type="GO" id="GO:0003700">
    <property type="term" value="F:DNA-binding transcription factor activity"/>
    <property type="evidence" value="ECO:0007669"/>
    <property type="project" value="InterPro"/>
</dbReference>
<protein>
    <submittedName>
        <fullName evidence="6">GntR family transcriptional regulator</fullName>
    </submittedName>
</protein>
<dbReference type="InterPro" id="IPR000524">
    <property type="entry name" value="Tscrpt_reg_HTH_GntR"/>
</dbReference>
<dbReference type="SMART" id="SM00895">
    <property type="entry name" value="FCD"/>
    <property type="match status" value="1"/>
</dbReference>
<evidence type="ECO:0000256" key="2">
    <source>
        <dbReference type="ARBA" id="ARBA00023125"/>
    </source>
</evidence>
<dbReference type="PANTHER" id="PTHR43537:SF24">
    <property type="entry name" value="GLUCONATE OPERON TRANSCRIPTIONAL REPRESSOR"/>
    <property type="match status" value="1"/>
</dbReference>
<organism evidence="6">
    <name type="scientific">Aerophobetes bacterium</name>
    <dbReference type="NCBI Taxonomy" id="2030807"/>
    <lineage>
        <taxon>Bacteria</taxon>
        <taxon>Candidatus Aerophobota</taxon>
    </lineage>
</organism>
<gene>
    <name evidence="6" type="ORF">ENL39_01100</name>
</gene>
<dbReference type="Proteomes" id="UP000886070">
    <property type="component" value="Unassembled WGS sequence"/>
</dbReference>
<dbReference type="AlphaFoldDB" id="A0A7V5LZI8"/>
<evidence type="ECO:0000313" key="6">
    <source>
        <dbReference type="EMBL" id="HHF98072.1"/>
    </source>
</evidence>
<dbReference type="PROSITE" id="PS50949">
    <property type="entry name" value="HTH_GNTR"/>
    <property type="match status" value="1"/>
</dbReference>
<dbReference type="InterPro" id="IPR011711">
    <property type="entry name" value="GntR_C"/>
</dbReference>
<keyword evidence="4" id="KW-0175">Coiled coil</keyword>
<evidence type="ECO:0000259" key="5">
    <source>
        <dbReference type="PROSITE" id="PS50949"/>
    </source>
</evidence>
<evidence type="ECO:0000256" key="4">
    <source>
        <dbReference type="SAM" id="Coils"/>
    </source>
</evidence>
<evidence type="ECO:0000256" key="3">
    <source>
        <dbReference type="ARBA" id="ARBA00023163"/>
    </source>
</evidence>
<keyword evidence="3" id="KW-0804">Transcription</keyword>